<dbReference type="AlphaFoldDB" id="A0A2I1I2B7"/>
<feature type="compositionally biased region" description="Acidic residues" evidence="1">
    <location>
        <begin position="457"/>
        <end position="472"/>
    </location>
</feature>
<evidence type="ECO:0000313" key="3">
    <source>
        <dbReference type="Proteomes" id="UP000234198"/>
    </source>
</evidence>
<proteinExistence type="predicted"/>
<evidence type="ECO:0000256" key="1">
    <source>
        <dbReference type="SAM" id="MobiDB-lite"/>
    </source>
</evidence>
<feature type="region of interest" description="Disordered" evidence="1">
    <location>
        <begin position="222"/>
        <end position="284"/>
    </location>
</feature>
<dbReference type="EMBL" id="PKKM01000002">
    <property type="protein sequence ID" value="PKY65259.1"/>
    <property type="molecule type" value="Genomic_DNA"/>
</dbReference>
<sequence length="656" mass="69677">MALFEFEDGHLVPAQFGYPVAQDLGPDLVDAICQQVLQIVSRPLFPVTWRDMTGQGDEETPRLTALDVSGQIVSVEILKELDSETLITSLSRLAEVASISWSDLAAEYPSGPEGFRGGWAQFRDSMPPAVGPGPRLIIVAGEIDPSVRPALSILATSGVEVHLMNLRQMSNGRLFLDVNAVGPRLYGHAPQLLASAAAAPALAAATEQPAPFEERVPAESAIPAPPEEGAEASNEEDSETPTTRPTPKVAPHLREVFTYPIDEEPPAPWQSAAEEGDQDEAEAELADALEAVDAPQQGEPAEQADATEESADEWAPADEADDADEAGEADAPDAADQHVADHVEAVDSSEVNEAVEEVADARDAFAPEFSDSEHAEEAEAEIADALDTAGAHEQVDEQAEASEGDAAEQPADKWAPADEAGEADAHAVDDQHADDHLEEIATEESVHADEAEAADERSDESDEHVEIADEQAESAGDATPEQADEQQEPEEEKPRWERPAHMSRRATRRAREESVELNDGGATEAATASSVDRSDESPEVAAARAEGLPVLGRDEAGLRTLAQILGQDTPLVARSELGLPTDLVLAASGAVSGAGLTYPSLDTLLTARGLGHLDAWGQVRIGDRLGPTLAEALDEVNREIVREYAQAPRGHRSAKH</sequence>
<feature type="compositionally biased region" description="Acidic residues" evidence="1">
    <location>
        <begin position="274"/>
        <end position="284"/>
    </location>
</feature>
<name>A0A2I1I2B7_9ACTO</name>
<feature type="region of interest" description="Disordered" evidence="1">
    <location>
        <begin position="296"/>
        <end position="337"/>
    </location>
</feature>
<reference evidence="2 3" key="1">
    <citation type="submission" date="2017-12" db="EMBL/GenBank/DDBJ databases">
        <title>Phylogenetic diversity of female urinary microbiome.</title>
        <authorList>
            <person name="Thomas-White K."/>
            <person name="Wolfe A.J."/>
        </authorList>
    </citation>
    <scope>NUCLEOTIDE SEQUENCE [LARGE SCALE GENOMIC DNA]</scope>
    <source>
        <strain evidence="2 3">UMB0018</strain>
    </source>
</reference>
<feature type="region of interest" description="Disordered" evidence="1">
    <location>
        <begin position="391"/>
        <end position="546"/>
    </location>
</feature>
<feature type="compositionally biased region" description="Acidic residues" evidence="1">
    <location>
        <begin position="482"/>
        <end position="491"/>
    </location>
</feature>
<feature type="compositionally biased region" description="Acidic residues" evidence="1">
    <location>
        <begin position="305"/>
        <end position="333"/>
    </location>
</feature>
<protein>
    <submittedName>
        <fullName evidence="2">Uncharacterized protein</fullName>
    </submittedName>
</protein>
<feature type="compositionally biased region" description="Acidic residues" evidence="1">
    <location>
        <begin position="396"/>
        <end position="406"/>
    </location>
</feature>
<evidence type="ECO:0000313" key="2">
    <source>
        <dbReference type="EMBL" id="PKY65259.1"/>
    </source>
</evidence>
<gene>
    <name evidence="2" type="ORF">CYJ22_01905</name>
</gene>
<feature type="compositionally biased region" description="Acidic residues" evidence="1">
    <location>
        <begin position="228"/>
        <end position="239"/>
    </location>
</feature>
<dbReference type="RefSeq" id="WP_101600663.1">
    <property type="nucleotide sequence ID" value="NZ_PKKM01000002.1"/>
</dbReference>
<dbReference type="Proteomes" id="UP000234198">
    <property type="component" value="Unassembled WGS sequence"/>
</dbReference>
<accession>A0A2I1I2B7</accession>
<organism evidence="2 3">
    <name type="scientific">Schaalia odontolytica</name>
    <dbReference type="NCBI Taxonomy" id="1660"/>
    <lineage>
        <taxon>Bacteria</taxon>
        <taxon>Bacillati</taxon>
        <taxon>Actinomycetota</taxon>
        <taxon>Actinomycetes</taxon>
        <taxon>Actinomycetales</taxon>
        <taxon>Actinomycetaceae</taxon>
        <taxon>Schaalia</taxon>
    </lineage>
</organism>
<comment type="caution">
    <text evidence="2">The sequence shown here is derived from an EMBL/GenBank/DDBJ whole genome shotgun (WGS) entry which is preliminary data.</text>
</comment>
<feature type="compositionally biased region" description="Basic and acidic residues" evidence="1">
    <location>
        <begin position="423"/>
        <end position="456"/>
    </location>
</feature>